<comment type="caution">
    <text evidence="3">The sequence shown here is derived from an EMBL/GenBank/DDBJ whole genome shotgun (WGS) entry which is preliminary data.</text>
</comment>
<dbReference type="InterPro" id="IPR036691">
    <property type="entry name" value="Endo/exonu/phosph_ase_sf"/>
</dbReference>
<organism evidence="3 4">
    <name type="scientific">Effrenium voratum</name>
    <dbReference type="NCBI Taxonomy" id="2562239"/>
    <lineage>
        <taxon>Eukaryota</taxon>
        <taxon>Sar</taxon>
        <taxon>Alveolata</taxon>
        <taxon>Dinophyceae</taxon>
        <taxon>Suessiales</taxon>
        <taxon>Symbiodiniaceae</taxon>
        <taxon>Effrenium</taxon>
    </lineage>
</organism>
<dbReference type="Proteomes" id="UP001178507">
    <property type="component" value="Unassembled WGS sequence"/>
</dbReference>
<evidence type="ECO:0008006" key="5">
    <source>
        <dbReference type="Google" id="ProtNLM"/>
    </source>
</evidence>
<dbReference type="SUPFAM" id="SSF56219">
    <property type="entry name" value="DNase I-like"/>
    <property type="match status" value="1"/>
</dbReference>
<evidence type="ECO:0000256" key="2">
    <source>
        <dbReference type="SAM" id="SignalP"/>
    </source>
</evidence>
<gene>
    <name evidence="3" type="ORF">EVOR1521_LOCUS9238</name>
</gene>
<keyword evidence="4" id="KW-1185">Reference proteome</keyword>
<reference evidence="3" key="1">
    <citation type="submission" date="2023-08" db="EMBL/GenBank/DDBJ databases">
        <authorList>
            <person name="Chen Y."/>
            <person name="Shah S."/>
            <person name="Dougan E. K."/>
            <person name="Thang M."/>
            <person name="Chan C."/>
        </authorList>
    </citation>
    <scope>NUCLEOTIDE SEQUENCE</scope>
</reference>
<name>A0AA36I5Z8_9DINO</name>
<accession>A0AA36I5Z8</accession>
<feature type="region of interest" description="Disordered" evidence="1">
    <location>
        <begin position="685"/>
        <end position="707"/>
    </location>
</feature>
<keyword evidence="2" id="KW-0732">Signal</keyword>
<dbReference type="EMBL" id="CAUJNA010000824">
    <property type="protein sequence ID" value="CAJ1381605.1"/>
    <property type="molecule type" value="Genomic_DNA"/>
</dbReference>
<sequence>MITGRTSRLIPTAVLWISQLCSCAATPMPYLGEPCALLYYNSAKVSGLETSCESGSGGHPWEGNHNRHAVCFATAANDHHHARLYRIGEAHNPGPTWPLPPTEELLAVGTTNPSGLNGKEDLQIQQGPGIWHLAETQLSHVTGPIVRRKLAQLGRAQQRQVRCIEGAPAPLRAHSHWAGSWTGVLIATDLPARPLTLPWDAGVFETGRVTTARHIFDGVPITTTAVYGFPPGPTYPDARALTDRLLATITREIVVGLQGVRVVAGDFNHDESTLPQIALWKQHGWVEAQQLALALWQQQPQPTCKGATQRDLIFLSPEAAALTQRVRIKDVYMEHSSVIVDLWTKAQQQQIRRWRQPAAIPWGSINIPGWHSASLAPVHEQETSTAWYQHFAYSFENSLNGYVELDHNKDLPRRCKGRAKWTEPEQVDTDRLLCPGHGIEQDSFVTHINDIHSSSSSWNTSTRLSNEELTRIASFVQAYIPKGHFPCEPITVSMWDDTLKKYRPHAAKGADGFALQDLRQMHPGHKQQLVKWLNSLEDGQTTWPKQLLQGTVSCIAKTANSKAADSYRPIVIYSLIYRTWAAIRSKTILKGVSHLIHDTAYGFMPEKEAMQYVFAMQALVELSAQADHSADGLCGFAVDLQRCFNNLRREPVALIAKALGISDKVLNPWLDFLHNNQRRFVVRGSLRRPGQPPPPSDLLSDSPKDAL</sequence>
<protein>
    <recommendedName>
        <fullName evidence="5">Reverse transcriptase domain-containing protein</fullName>
    </recommendedName>
</protein>
<proteinExistence type="predicted"/>
<evidence type="ECO:0000313" key="3">
    <source>
        <dbReference type="EMBL" id="CAJ1381605.1"/>
    </source>
</evidence>
<dbReference type="AlphaFoldDB" id="A0AA36I5Z8"/>
<feature type="signal peptide" evidence="2">
    <location>
        <begin position="1"/>
        <end position="25"/>
    </location>
</feature>
<evidence type="ECO:0000256" key="1">
    <source>
        <dbReference type="SAM" id="MobiDB-lite"/>
    </source>
</evidence>
<evidence type="ECO:0000313" key="4">
    <source>
        <dbReference type="Proteomes" id="UP001178507"/>
    </source>
</evidence>
<feature type="chain" id="PRO_5041211087" description="Reverse transcriptase domain-containing protein" evidence="2">
    <location>
        <begin position="26"/>
        <end position="707"/>
    </location>
</feature>